<accession>A0ACB8RTS5</accession>
<organism evidence="1 2">
    <name type="scientific">Auriscalpium vulgare</name>
    <dbReference type="NCBI Taxonomy" id="40419"/>
    <lineage>
        <taxon>Eukaryota</taxon>
        <taxon>Fungi</taxon>
        <taxon>Dikarya</taxon>
        <taxon>Basidiomycota</taxon>
        <taxon>Agaricomycotina</taxon>
        <taxon>Agaricomycetes</taxon>
        <taxon>Russulales</taxon>
        <taxon>Auriscalpiaceae</taxon>
        <taxon>Auriscalpium</taxon>
    </lineage>
</organism>
<name>A0ACB8RTS5_9AGAM</name>
<reference evidence="1" key="2">
    <citation type="journal article" date="2022" name="New Phytol.">
        <title>Evolutionary transition to the ectomycorrhizal habit in the genomes of a hyperdiverse lineage of mushroom-forming fungi.</title>
        <authorList>
            <person name="Looney B."/>
            <person name="Miyauchi S."/>
            <person name="Morin E."/>
            <person name="Drula E."/>
            <person name="Courty P.E."/>
            <person name="Kohler A."/>
            <person name="Kuo A."/>
            <person name="LaButti K."/>
            <person name="Pangilinan J."/>
            <person name="Lipzen A."/>
            <person name="Riley R."/>
            <person name="Andreopoulos W."/>
            <person name="He G."/>
            <person name="Johnson J."/>
            <person name="Nolan M."/>
            <person name="Tritt A."/>
            <person name="Barry K.W."/>
            <person name="Grigoriev I.V."/>
            <person name="Nagy L.G."/>
            <person name="Hibbett D."/>
            <person name="Henrissat B."/>
            <person name="Matheny P.B."/>
            <person name="Labbe J."/>
            <person name="Martin F.M."/>
        </authorList>
    </citation>
    <scope>NUCLEOTIDE SEQUENCE</scope>
    <source>
        <strain evidence="1">FP105234-sp</strain>
    </source>
</reference>
<sequence length="253" mass="28943">MSSVAQTLVPWANLPASSEAEHGIRPRLWTDDPRLVVIHDRYLWYAIHVDRSIKAARAGIPKARLEARLDKLYNEAKGEIVDNPATYPRLDDCPRDDAGKATWWRKCDAVCDFPAEQFVQTRTKKEHMIQWLIASMAMSVICSCELDTRTVHDHLLRHAETEVLKLCEPELYAQYIEHSARALAEPDLFLWVGESFCDRDTGLVQHVEDAGHSIALGEYFVLRTEGGEQRQVSREDFKAMVDGLELPEHVDEY</sequence>
<proteinExistence type="predicted"/>
<dbReference type="EMBL" id="MU275902">
    <property type="protein sequence ID" value="KAI0047533.1"/>
    <property type="molecule type" value="Genomic_DNA"/>
</dbReference>
<gene>
    <name evidence="1" type="ORF">FA95DRAFT_1605963</name>
</gene>
<comment type="caution">
    <text evidence="1">The sequence shown here is derived from an EMBL/GenBank/DDBJ whole genome shotgun (WGS) entry which is preliminary data.</text>
</comment>
<evidence type="ECO:0000313" key="1">
    <source>
        <dbReference type="EMBL" id="KAI0047533.1"/>
    </source>
</evidence>
<keyword evidence="2" id="KW-1185">Reference proteome</keyword>
<evidence type="ECO:0000313" key="2">
    <source>
        <dbReference type="Proteomes" id="UP000814033"/>
    </source>
</evidence>
<dbReference type="Proteomes" id="UP000814033">
    <property type="component" value="Unassembled WGS sequence"/>
</dbReference>
<reference evidence="1" key="1">
    <citation type="submission" date="2021-02" db="EMBL/GenBank/DDBJ databases">
        <authorList>
            <consortium name="DOE Joint Genome Institute"/>
            <person name="Ahrendt S."/>
            <person name="Looney B.P."/>
            <person name="Miyauchi S."/>
            <person name="Morin E."/>
            <person name="Drula E."/>
            <person name="Courty P.E."/>
            <person name="Chicoki N."/>
            <person name="Fauchery L."/>
            <person name="Kohler A."/>
            <person name="Kuo A."/>
            <person name="Labutti K."/>
            <person name="Pangilinan J."/>
            <person name="Lipzen A."/>
            <person name="Riley R."/>
            <person name="Andreopoulos W."/>
            <person name="He G."/>
            <person name="Johnson J."/>
            <person name="Barry K.W."/>
            <person name="Grigoriev I.V."/>
            <person name="Nagy L."/>
            <person name="Hibbett D."/>
            <person name="Henrissat B."/>
            <person name="Matheny P.B."/>
            <person name="Labbe J."/>
            <person name="Martin F."/>
        </authorList>
    </citation>
    <scope>NUCLEOTIDE SEQUENCE</scope>
    <source>
        <strain evidence="1">FP105234-sp</strain>
    </source>
</reference>
<protein>
    <submittedName>
        <fullName evidence="1">Uncharacterized protein</fullName>
    </submittedName>
</protein>